<dbReference type="EMBL" id="VJMH01005861">
    <property type="protein sequence ID" value="KAF0692655.1"/>
    <property type="molecule type" value="Genomic_DNA"/>
</dbReference>
<evidence type="ECO:0000256" key="1">
    <source>
        <dbReference type="SAM" id="Coils"/>
    </source>
</evidence>
<dbReference type="AlphaFoldDB" id="A0A485L704"/>
<keyword evidence="1" id="KW-0175">Coiled coil</keyword>
<evidence type="ECO:0000313" key="3">
    <source>
        <dbReference type="EMBL" id="KAF0692655.1"/>
    </source>
</evidence>
<proteinExistence type="predicted"/>
<organism evidence="4 5">
    <name type="scientific">Aphanomyces stellatus</name>
    <dbReference type="NCBI Taxonomy" id="120398"/>
    <lineage>
        <taxon>Eukaryota</taxon>
        <taxon>Sar</taxon>
        <taxon>Stramenopiles</taxon>
        <taxon>Oomycota</taxon>
        <taxon>Saprolegniomycetes</taxon>
        <taxon>Saprolegniales</taxon>
        <taxon>Verrucalvaceae</taxon>
        <taxon>Aphanomyces</taxon>
    </lineage>
</organism>
<feature type="compositionally biased region" description="Low complexity" evidence="2">
    <location>
        <begin position="63"/>
        <end position="75"/>
    </location>
</feature>
<keyword evidence="5" id="KW-1185">Reference proteome</keyword>
<reference evidence="3" key="2">
    <citation type="submission" date="2019-06" db="EMBL/GenBank/DDBJ databases">
        <title>Genomics analysis of Aphanomyces spp. identifies a new class of oomycete effector associated with host adaptation.</title>
        <authorList>
            <person name="Gaulin E."/>
        </authorList>
    </citation>
    <scope>NUCLEOTIDE SEQUENCE</scope>
    <source>
        <strain evidence="3">CBS 578.67</strain>
    </source>
</reference>
<dbReference type="OrthoDB" id="269872at2759"/>
<protein>
    <submittedName>
        <fullName evidence="4">Aste57867_16294 protein</fullName>
    </submittedName>
</protein>
<gene>
    <name evidence="4" type="primary">Aste57867_16294</name>
    <name evidence="3" type="ORF">As57867_016237</name>
    <name evidence="4" type="ORF">ASTE57867_16294</name>
</gene>
<evidence type="ECO:0000256" key="2">
    <source>
        <dbReference type="SAM" id="MobiDB-lite"/>
    </source>
</evidence>
<dbReference type="Proteomes" id="UP000332933">
    <property type="component" value="Unassembled WGS sequence"/>
</dbReference>
<dbReference type="PANTHER" id="PTHR23313:SF0">
    <property type="entry name" value="TESTIS-EXPRESSED PROTEIN 9"/>
    <property type="match status" value="1"/>
</dbReference>
<evidence type="ECO:0000313" key="5">
    <source>
        <dbReference type="Proteomes" id="UP000332933"/>
    </source>
</evidence>
<dbReference type="PANTHER" id="PTHR23313">
    <property type="entry name" value="TSEC1-RELATED"/>
    <property type="match status" value="1"/>
</dbReference>
<reference evidence="4 5" key="1">
    <citation type="submission" date="2019-03" db="EMBL/GenBank/DDBJ databases">
        <authorList>
            <person name="Gaulin E."/>
            <person name="Dumas B."/>
        </authorList>
    </citation>
    <scope>NUCLEOTIDE SEQUENCE [LARGE SCALE GENOMIC DNA]</scope>
    <source>
        <strain evidence="4">CBS 568.67</strain>
    </source>
</reference>
<name>A0A485L704_9STRA</name>
<evidence type="ECO:0000313" key="4">
    <source>
        <dbReference type="EMBL" id="VFT93070.1"/>
    </source>
</evidence>
<accession>A0A485L704</accession>
<sequence length="299" mass="33564">MQENDAVNTASLKAQSQAEQLLANVRARKQSMISEEVDDDEGAVPLTTLASVSSKATLASRPSNVSSMRLMSSSSNMLRRQTSIAGMEEAGGGGDEGAHAEATFRYQRAQIRVLQEELTTLQETHKQVKAKYDATAEMMERMRVEHNTLASYVQQMHALLDKNKSLQSTHEAKQRMLETDISSARAHVATTRKNEKQLARAAKVTEVRLNEATEELTALKKELENERTNQGGLAVPRPEHERVVQEHQRLEKQKAELVVAFKHQIHLIDILKRQKIHLETAKMLSFIEDEFSQTLELGV</sequence>
<feature type="coiled-coil region" evidence="1">
    <location>
        <begin position="195"/>
        <end position="229"/>
    </location>
</feature>
<dbReference type="EMBL" id="CAADRA010005882">
    <property type="protein sequence ID" value="VFT93070.1"/>
    <property type="molecule type" value="Genomic_DNA"/>
</dbReference>
<feature type="region of interest" description="Disordered" evidence="2">
    <location>
        <begin position="54"/>
        <end position="75"/>
    </location>
</feature>